<proteinExistence type="predicted"/>
<organism evidence="1 2">
    <name type="scientific">Piloderma croceum (strain F 1598)</name>
    <dbReference type="NCBI Taxonomy" id="765440"/>
    <lineage>
        <taxon>Eukaryota</taxon>
        <taxon>Fungi</taxon>
        <taxon>Dikarya</taxon>
        <taxon>Basidiomycota</taxon>
        <taxon>Agaricomycotina</taxon>
        <taxon>Agaricomycetes</taxon>
        <taxon>Agaricomycetidae</taxon>
        <taxon>Atheliales</taxon>
        <taxon>Atheliaceae</taxon>
        <taxon>Piloderma</taxon>
    </lineage>
</organism>
<sequence>MRPWRIQIQTSSEFFFFDYKHESLTRALCVMRTNPRYEDQHGLQSVVRYPRWCIRAH</sequence>
<evidence type="ECO:0000313" key="1">
    <source>
        <dbReference type="EMBL" id="KIM71816.1"/>
    </source>
</evidence>
<dbReference type="Proteomes" id="UP000054166">
    <property type="component" value="Unassembled WGS sequence"/>
</dbReference>
<keyword evidence="2" id="KW-1185">Reference proteome</keyword>
<protein>
    <submittedName>
        <fullName evidence="1">Uncharacterized protein</fullName>
    </submittedName>
</protein>
<name>A0A0C3EVG8_PILCF</name>
<evidence type="ECO:0000313" key="2">
    <source>
        <dbReference type="Proteomes" id="UP000054166"/>
    </source>
</evidence>
<dbReference type="EMBL" id="KN833204">
    <property type="protein sequence ID" value="KIM71816.1"/>
    <property type="molecule type" value="Genomic_DNA"/>
</dbReference>
<dbReference type="HOGENOM" id="CLU_2997280_0_0_1"/>
<reference evidence="2" key="2">
    <citation type="submission" date="2015-01" db="EMBL/GenBank/DDBJ databases">
        <title>Evolutionary Origins and Diversification of the Mycorrhizal Mutualists.</title>
        <authorList>
            <consortium name="DOE Joint Genome Institute"/>
            <consortium name="Mycorrhizal Genomics Consortium"/>
            <person name="Kohler A."/>
            <person name="Kuo A."/>
            <person name="Nagy L.G."/>
            <person name="Floudas D."/>
            <person name="Copeland A."/>
            <person name="Barry K.W."/>
            <person name="Cichocki N."/>
            <person name="Veneault-Fourrey C."/>
            <person name="LaButti K."/>
            <person name="Lindquist E.A."/>
            <person name="Lipzen A."/>
            <person name="Lundell T."/>
            <person name="Morin E."/>
            <person name="Murat C."/>
            <person name="Riley R."/>
            <person name="Ohm R."/>
            <person name="Sun H."/>
            <person name="Tunlid A."/>
            <person name="Henrissat B."/>
            <person name="Grigoriev I.V."/>
            <person name="Hibbett D.S."/>
            <person name="Martin F."/>
        </authorList>
    </citation>
    <scope>NUCLEOTIDE SEQUENCE [LARGE SCALE GENOMIC DNA]</scope>
    <source>
        <strain evidence="2">F 1598</strain>
    </source>
</reference>
<reference evidence="1 2" key="1">
    <citation type="submission" date="2014-04" db="EMBL/GenBank/DDBJ databases">
        <authorList>
            <consortium name="DOE Joint Genome Institute"/>
            <person name="Kuo A."/>
            <person name="Tarkka M."/>
            <person name="Buscot F."/>
            <person name="Kohler A."/>
            <person name="Nagy L.G."/>
            <person name="Floudas D."/>
            <person name="Copeland A."/>
            <person name="Barry K.W."/>
            <person name="Cichocki N."/>
            <person name="Veneault-Fourrey C."/>
            <person name="LaButti K."/>
            <person name="Lindquist E.A."/>
            <person name="Lipzen A."/>
            <person name="Lundell T."/>
            <person name="Morin E."/>
            <person name="Murat C."/>
            <person name="Sun H."/>
            <person name="Tunlid A."/>
            <person name="Henrissat B."/>
            <person name="Grigoriev I.V."/>
            <person name="Hibbett D.S."/>
            <person name="Martin F."/>
            <person name="Nordberg H.P."/>
            <person name="Cantor M.N."/>
            <person name="Hua S.X."/>
        </authorList>
    </citation>
    <scope>NUCLEOTIDE SEQUENCE [LARGE SCALE GENOMIC DNA]</scope>
    <source>
        <strain evidence="1 2">F 1598</strain>
    </source>
</reference>
<gene>
    <name evidence="1" type="ORF">PILCRDRAFT_748670</name>
</gene>
<accession>A0A0C3EVG8</accession>
<dbReference type="AlphaFoldDB" id="A0A0C3EVG8"/>
<dbReference type="InParanoid" id="A0A0C3EVG8"/>